<dbReference type="Gene3D" id="3.40.640.10">
    <property type="entry name" value="Type I PLP-dependent aspartate aminotransferase-like (Major domain)"/>
    <property type="match status" value="1"/>
</dbReference>
<name>A0A6P1ZEQ3_9BACT</name>
<feature type="active site" description="Proton acceptor" evidence="3">
    <location>
        <position position="186"/>
    </location>
</feature>
<dbReference type="PIRSF" id="PIRSF000390">
    <property type="entry name" value="PLP_StrS"/>
    <property type="match status" value="1"/>
</dbReference>
<comment type="caution">
    <text evidence="6">The sequence shown here is derived from an EMBL/GenBank/DDBJ whole genome shotgun (WGS) entry which is preliminary data.</text>
</comment>
<dbReference type="Gene3D" id="3.90.1150.10">
    <property type="entry name" value="Aspartate Aminotransferase, domain 1"/>
    <property type="match status" value="1"/>
</dbReference>
<feature type="modified residue" description="N6-(pyridoxal phosphate)lysine" evidence="4">
    <location>
        <position position="186"/>
    </location>
</feature>
<dbReference type="SUPFAM" id="SSF53383">
    <property type="entry name" value="PLP-dependent transferases"/>
    <property type="match status" value="1"/>
</dbReference>
<gene>
    <name evidence="6" type="ORF">DQK91_16295</name>
</gene>
<dbReference type="InterPro" id="IPR015422">
    <property type="entry name" value="PyrdxlP-dep_Trfase_small"/>
</dbReference>
<reference evidence="6 7" key="1">
    <citation type="submission" date="2018-06" db="EMBL/GenBank/DDBJ databases">
        <title>Complete genome of Desulfovibrio marinus P48SEP.</title>
        <authorList>
            <person name="Crispim J.S."/>
            <person name="Vidigal P.M.P."/>
            <person name="Silva L.C.F."/>
            <person name="Araujo L.C."/>
            <person name="Laguardia C.N."/>
            <person name="Dias R.S."/>
            <person name="Sousa M.P."/>
            <person name="Paula S.O."/>
            <person name="Silva C."/>
        </authorList>
    </citation>
    <scope>NUCLEOTIDE SEQUENCE [LARGE SCALE GENOMIC DNA]</scope>
    <source>
        <strain evidence="6 7">P48SEP</strain>
    </source>
</reference>
<dbReference type="InterPro" id="IPR015421">
    <property type="entry name" value="PyrdxlP-dep_Trfase_major"/>
</dbReference>
<dbReference type="CDD" id="cd00616">
    <property type="entry name" value="AHBA_syn"/>
    <property type="match status" value="1"/>
</dbReference>
<evidence type="ECO:0000313" key="6">
    <source>
        <dbReference type="EMBL" id="TVM32091.1"/>
    </source>
</evidence>
<evidence type="ECO:0000256" key="5">
    <source>
        <dbReference type="RuleBase" id="RU004508"/>
    </source>
</evidence>
<evidence type="ECO:0000256" key="2">
    <source>
        <dbReference type="ARBA" id="ARBA00037999"/>
    </source>
</evidence>
<dbReference type="PANTHER" id="PTHR30244">
    <property type="entry name" value="TRANSAMINASE"/>
    <property type="match status" value="1"/>
</dbReference>
<dbReference type="Proteomes" id="UP000434052">
    <property type="component" value="Unassembled WGS sequence"/>
</dbReference>
<protein>
    <submittedName>
        <fullName evidence="6">Erythromycin biosynthesis sensory transduction protein eryC1</fullName>
    </submittedName>
</protein>
<dbReference type="Pfam" id="PF01041">
    <property type="entry name" value="DegT_DnrJ_EryC1"/>
    <property type="match status" value="1"/>
</dbReference>
<evidence type="ECO:0000313" key="7">
    <source>
        <dbReference type="Proteomes" id="UP000434052"/>
    </source>
</evidence>
<dbReference type="RefSeq" id="WP_144306455.1">
    <property type="nucleotide sequence ID" value="NZ_QMIF01000012.1"/>
</dbReference>
<sequence length="367" mass="39101">MNVPFLDIKAQNSSIASELSEAMGKVMESAAFAGGPFVKAFEDEFVAFCGVQHAVGVSNGTAALWAVLMAMGVGPGDAVITVPNTFIATVEAISLCGATPIFVDVEPGTWTMDPAKLEQAICPRVKAILPVQLYGQMADMDAILNIADKHGISVVEDAAQAHGAAYNGRRAGSMGTAGCFSFYPGKNLGACGEGGAVVTDDAELAAAVRRFREHGQSAKYYHDEIGFNARLDGLQGAVLSVKLKQLEAWNQARRENAAVYMELLDGVPGLSLPRIAEGRTHIFHLFTVQHAERDALIEHLQEKGVACGIHYPVPIHLTKAYAHLGVPAGSFPVAEQCAQQTLSLPMFPELTREQIEYVAGCIKDFVS</sequence>
<dbReference type="InterPro" id="IPR000653">
    <property type="entry name" value="DegT/StrS_aminotransferase"/>
</dbReference>
<evidence type="ECO:0000256" key="1">
    <source>
        <dbReference type="ARBA" id="ARBA00022898"/>
    </source>
</evidence>
<keyword evidence="1 4" id="KW-0663">Pyridoxal phosphate</keyword>
<proteinExistence type="inferred from homology"/>
<dbReference type="GO" id="GO:0000271">
    <property type="term" value="P:polysaccharide biosynthetic process"/>
    <property type="evidence" value="ECO:0007669"/>
    <property type="project" value="TreeGrafter"/>
</dbReference>
<organism evidence="6 7">
    <name type="scientific">Oceanidesulfovibrio marinus</name>
    <dbReference type="NCBI Taxonomy" id="370038"/>
    <lineage>
        <taxon>Bacteria</taxon>
        <taxon>Pseudomonadati</taxon>
        <taxon>Thermodesulfobacteriota</taxon>
        <taxon>Desulfovibrionia</taxon>
        <taxon>Desulfovibrionales</taxon>
        <taxon>Desulfovibrionaceae</taxon>
        <taxon>Oceanidesulfovibrio</taxon>
    </lineage>
</organism>
<accession>A0A6P1ZEQ3</accession>
<evidence type="ECO:0000256" key="3">
    <source>
        <dbReference type="PIRSR" id="PIRSR000390-1"/>
    </source>
</evidence>
<dbReference type="GO" id="GO:0008483">
    <property type="term" value="F:transaminase activity"/>
    <property type="evidence" value="ECO:0007669"/>
    <property type="project" value="TreeGrafter"/>
</dbReference>
<evidence type="ECO:0000256" key="4">
    <source>
        <dbReference type="PIRSR" id="PIRSR000390-2"/>
    </source>
</evidence>
<dbReference type="InterPro" id="IPR015424">
    <property type="entry name" value="PyrdxlP-dep_Trfase"/>
</dbReference>
<dbReference type="FunFam" id="3.40.640.10:FF:000089">
    <property type="entry name" value="Aminotransferase, DegT/DnrJ/EryC1/StrS family"/>
    <property type="match status" value="1"/>
</dbReference>
<dbReference type="EMBL" id="QMIF01000012">
    <property type="protein sequence ID" value="TVM32091.1"/>
    <property type="molecule type" value="Genomic_DNA"/>
</dbReference>
<dbReference type="OrthoDB" id="9766188at2"/>
<dbReference type="PANTHER" id="PTHR30244:SF36">
    <property type="entry name" value="3-OXO-GLUCOSE-6-PHOSPHATE:GLUTAMATE AMINOTRANSFERASE"/>
    <property type="match status" value="1"/>
</dbReference>
<dbReference type="AlphaFoldDB" id="A0A6P1ZEQ3"/>
<dbReference type="GO" id="GO:0030170">
    <property type="term" value="F:pyridoxal phosphate binding"/>
    <property type="evidence" value="ECO:0007669"/>
    <property type="project" value="UniProtKB-ARBA"/>
</dbReference>
<comment type="similarity">
    <text evidence="2 5">Belongs to the DegT/DnrJ/EryC1 family.</text>
</comment>